<name>A0A1K0I9T3_CUPNE</name>
<dbReference type="AlphaFoldDB" id="A0A1K0I9T3"/>
<organism evidence="1">
    <name type="scientific">Cupriavidus necator</name>
    <name type="common">Alcaligenes eutrophus</name>
    <name type="synonym">Ralstonia eutropha</name>
    <dbReference type="NCBI Taxonomy" id="106590"/>
    <lineage>
        <taxon>Bacteria</taxon>
        <taxon>Pseudomonadati</taxon>
        <taxon>Pseudomonadota</taxon>
        <taxon>Betaproteobacteria</taxon>
        <taxon>Burkholderiales</taxon>
        <taxon>Burkholderiaceae</taxon>
        <taxon>Cupriavidus</taxon>
    </lineage>
</organism>
<protein>
    <submittedName>
        <fullName evidence="1">Uncharacterized protein</fullName>
    </submittedName>
</protein>
<sequence>MWVRNSSSFQRIDLHDVFCFHSYIRYKTFDRGAASDYNRDVTRFSKPNYSAGSHA</sequence>
<dbReference type="EMBL" id="FMSH01000058">
    <property type="protein sequence ID" value="SCU74048.1"/>
    <property type="molecule type" value="Genomic_DNA"/>
</dbReference>
<evidence type="ECO:0000313" key="1">
    <source>
        <dbReference type="EMBL" id="SCU74048.1"/>
    </source>
</evidence>
<reference evidence="1" key="1">
    <citation type="submission" date="2016-09" db="EMBL/GenBank/DDBJ databases">
        <authorList>
            <person name="Capua I."/>
            <person name="De Benedictis P."/>
            <person name="Joannis T."/>
            <person name="Lombin L.H."/>
            <person name="Cattoli G."/>
        </authorList>
    </citation>
    <scope>NUCLEOTIDE SEQUENCE</scope>
    <source>
        <strain evidence="1">B9</strain>
    </source>
</reference>
<accession>A0A1K0I9T3</accession>
<proteinExistence type="predicted"/>
<gene>
    <name evidence="1" type="ORF">CNECB9_1500005</name>
</gene>